<dbReference type="AlphaFoldDB" id="A0AAN7E8S8"/>
<proteinExistence type="predicted"/>
<keyword evidence="4" id="KW-1185">Reference proteome</keyword>
<dbReference type="EMBL" id="JAXUIC010000011">
    <property type="protein sequence ID" value="KAK4564718.1"/>
    <property type="molecule type" value="Genomic_DNA"/>
</dbReference>
<evidence type="ECO:0008006" key="5">
    <source>
        <dbReference type="Google" id="ProtNLM"/>
    </source>
</evidence>
<dbReference type="InterPro" id="IPR034571">
    <property type="entry name" value="APEM9"/>
</dbReference>
<feature type="transmembrane region" description="Helical" evidence="1">
    <location>
        <begin position="323"/>
        <end position="341"/>
    </location>
</feature>
<evidence type="ECO:0000256" key="2">
    <source>
        <dbReference type="SAM" id="SignalP"/>
    </source>
</evidence>
<dbReference type="GO" id="GO:0015919">
    <property type="term" value="P:peroxisomal membrane transport"/>
    <property type="evidence" value="ECO:0007669"/>
    <property type="project" value="InterPro"/>
</dbReference>
<protein>
    <recommendedName>
        <fullName evidence="5">3-phosphoinositide-dependent protein kinase-1</fullName>
    </recommendedName>
</protein>
<evidence type="ECO:0000313" key="4">
    <source>
        <dbReference type="Proteomes" id="UP001324115"/>
    </source>
</evidence>
<accession>A0AAN7E8S8</accession>
<sequence length="391" mass="43941">MTLAYPLILFLSPLLGTAKAPTILTQREREREMAVIESNPSIWEEIERSESYLVCSMYSEAESLASSILKRLCKYDDKSFVEVGEEDVGFRDMLESTGMVLVQSLKALGRTSEILYQLKLLYVSVTAIPVQVLLTGACFQISDGSSFGVQEFLEEFLSKWNCVDEQYYVLVGAEANVDCMARSERHFILGVDEYVEVVEVYAVTLLATVLQDMHLAISWVEKAALPEEKRQVLLRKLHSLHSLKAANLSQGSSPLPADNHDGHLSSQKELNVSEGSQKALKATSPPNQRNVTKQAVLKLSERMEPYFWFRTITLKFGNARMVISNRKIMLGCLILLMFYVLRRKKAALKSTVTRQVLFLKGALVDLWKLAFSYQVNPLAAVQPLATTTRGQ</sequence>
<dbReference type="PANTHER" id="PTHR36361:SF1">
    <property type="entry name" value="PROTEIN APEM9"/>
    <property type="match status" value="1"/>
</dbReference>
<gene>
    <name evidence="3" type="ORF">RGQ29_006692</name>
</gene>
<feature type="chain" id="PRO_5043046001" description="3-phosphoinositide-dependent protein kinase-1" evidence="2">
    <location>
        <begin position="19"/>
        <end position="391"/>
    </location>
</feature>
<keyword evidence="1" id="KW-0812">Transmembrane</keyword>
<dbReference type="Proteomes" id="UP001324115">
    <property type="component" value="Unassembled WGS sequence"/>
</dbReference>
<keyword evidence="2" id="KW-0732">Signal</keyword>
<keyword evidence="1" id="KW-0472">Membrane</keyword>
<evidence type="ECO:0000256" key="1">
    <source>
        <dbReference type="SAM" id="Phobius"/>
    </source>
</evidence>
<reference evidence="3 4" key="1">
    <citation type="journal article" date="2023" name="G3 (Bethesda)">
        <title>A haplotype-resolved chromosome-scale genome for Quercus rubra L. provides insights into the genetics of adaptive traits for red oak species.</title>
        <authorList>
            <person name="Kapoor B."/>
            <person name="Jenkins J."/>
            <person name="Schmutz J."/>
            <person name="Zhebentyayeva T."/>
            <person name="Kuelheim C."/>
            <person name="Coggeshall M."/>
            <person name="Heim C."/>
            <person name="Lasky J.R."/>
            <person name="Leites L."/>
            <person name="Islam-Faridi N."/>
            <person name="Romero-Severson J."/>
            <person name="DeLeo V.L."/>
            <person name="Lucas S.M."/>
            <person name="Lazic D."/>
            <person name="Gailing O."/>
            <person name="Carlson J."/>
            <person name="Staton M."/>
        </authorList>
    </citation>
    <scope>NUCLEOTIDE SEQUENCE [LARGE SCALE GENOMIC DNA]</scope>
    <source>
        <strain evidence="3">Pseudo-F2</strain>
    </source>
</reference>
<organism evidence="3 4">
    <name type="scientific">Quercus rubra</name>
    <name type="common">Northern red oak</name>
    <name type="synonym">Quercus borealis</name>
    <dbReference type="NCBI Taxonomy" id="3512"/>
    <lineage>
        <taxon>Eukaryota</taxon>
        <taxon>Viridiplantae</taxon>
        <taxon>Streptophyta</taxon>
        <taxon>Embryophyta</taxon>
        <taxon>Tracheophyta</taxon>
        <taxon>Spermatophyta</taxon>
        <taxon>Magnoliopsida</taxon>
        <taxon>eudicotyledons</taxon>
        <taxon>Gunneridae</taxon>
        <taxon>Pentapetalae</taxon>
        <taxon>rosids</taxon>
        <taxon>fabids</taxon>
        <taxon>Fagales</taxon>
        <taxon>Fagaceae</taxon>
        <taxon>Quercus</taxon>
    </lineage>
</organism>
<comment type="caution">
    <text evidence="3">The sequence shown here is derived from an EMBL/GenBank/DDBJ whole genome shotgun (WGS) entry which is preliminary data.</text>
</comment>
<keyword evidence="1" id="KW-1133">Transmembrane helix</keyword>
<name>A0AAN7E8S8_QUERU</name>
<feature type="signal peptide" evidence="2">
    <location>
        <begin position="1"/>
        <end position="18"/>
    </location>
</feature>
<dbReference type="PANTHER" id="PTHR36361">
    <property type="entry name" value="PROTEIN APEM9"/>
    <property type="match status" value="1"/>
</dbReference>
<evidence type="ECO:0000313" key="3">
    <source>
        <dbReference type="EMBL" id="KAK4564718.1"/>
    </source>
</evidence>